<name>A0A7J8RIA5_GOSDV</name>
<gene>
    <name evidence="1" type="ORF">Godav_013920</name>
</gene>
<dbReference type="AlphaFoldDB" id="A0A7J8RIA5"/>
<organism evidence="1 2">
    <name type="scientific">Gossypium davidsonii</name>
    <name type="common">Davidson's cotton</name>
    <name type="synonym">Gossypium klotzschianum subsp. davidsonii</name>
    <dbReference type="NCBI Taxonomy" id="34287"/>
    <lineage>
        <taxon>Eukaryota</taxon>
        <taxon>Viridiplantae</taxon>
        <taxon>Streptophyta</taxon>
        <taxon>Embryophyta</taxon>
        <taxon>Tracheophyta</taxon>
        <taxon>Spermatophyta</taxon>
        <taxon>Magnoliopsida</taxon>
        <taxon>eudicotyledons</taxon>
        <taxon>Gunneridae</taxon>
        <taxon>Pentapetalae</taxon>
        <taxon>rosids</taxon>
        <taxon>malvids</taxon>
        <taxon>Malvales</taxon>
        <taxon>Malvaceae</taxon>
        <taxon>Malvoideae</taxon>
        <taxon>Gossypium</taxon>
    </lineage>
</organism>
<evidence type="ECO:0000313" key="2">
    <source>
        <dbReference type="Proteomes" id="UP000593561"/>
    </source>
</evidence>
<evidence type="ECO:0008006" key="3">
    <source>
        <dbReference type="Google" id="ProtNLM"/>
    </source>
</evidence>
<protein>
    <recommendedName>
        <fullName evidence="3">RNase H type-1 domain-containing protein</fullName>
    </recommendedName>
</protein>
<dbReference type="EMBL" id="JABFAC010000005">
    <property type="protein sequence ID" value="MBA0613491.1"/>
    <property type="molecule type" value="Genomic_DNA"/>
</dbReference>
<accession>A0A7J8RIA5</accession>
<dbReference type="Proteomes" id="UP000593561">
    <property type="component" value="Unassembled WGS sequence"/>
</dbReference>
<proteinExistence type="predicted"/>
<sequence>ITKCRWQFRNYGWVKVNVDGSVSTFKPRAAIGKMVRGLNGSWMGGSKMVVGLANFFKIEARALLEGLKFA</sequence>
<comment type="caution">
    <text evidence="1">The sequence shown here is derived from an EMBL/GenBank/DDBJ whole genome shotgun (WGS) entry which is preliminary data.</text>
</comment>
<feature type="non-terminal residue" evidence="1">
    <location>
        <position position="1"/>
    </location>
</feature>
<reference evidence="1 2" key="1">
    <citation type="journal article" date="2019" name="Genome Biol. Evol.">
        <title>Insights into the evolution of the New World diploid cottons (Gossypium, subgenus Houzingenia) based on genome sequencing.</title>
        <authorList>
            <person name="Grover C.E."/>
            <person name="Arick M.A. 2nd"/>
            <person name="Thrash A."/>
            <person name="Conover J.L."/>
            <person name="Sanders W.S."/>
            <person name="Peterson D.G."/>
            <person name="Frelichowski J.E."/>
            <person name="Scheffler J.A."/>
            <person name="Scheffler B.E."/>
            <person name="Wendel J.F."/>
        </authorList>
    </citation>
    <scope>NUCLEOTIDE SEQUENCE [LARGE SCALE GENOMIC DNA]</scope>
    <source>
        <strain evidence="1">27</strain>
        <tissue evidence="1">Leaf</tissue>
    </source>
</reference>
<keyword evidence="2" id="KW-1185">Reference proteome</keyword>
<evidence type="ECO:0000313" key="1">
    <source>
        <dbReference type="EMBL" id="MBA0613491.1"/>
    </source>
</evidence>